<name>A0ABQ5J4R6_9ASTR</name>
<reference evidence="2" key="1">
    <citation type="journal article" date="2022" name="Int. J. Mol. Sci.">
        <title>Draft Genome of Tanacetum Coccineum: Genomic Comparison of Closely Related Tanacetum-Family Plants.</title>
        <authorList>
            <person name="Yamashiro T."/>
            <person name="Shiraishi A."/>
            <person name="Nakayama K."/>
            <person name="Satake H."/>
        </authorList>
    </citation>
    <scope>NUCLEOTIDE SEQUENCE</scope>
</reference>
<dbReference type="EMBL" id="BQNB010021535">
    <property type="protein sequence ID" value="GJU07399.1"/>
    <property type="molecule type" value="Genomic_DNA"/>
</dbReference>
<dbReference type="Gene3D" id="3.30.70.270">
    <property type="match status" value="1"/>
</dbReference>
<protein>
    <recommendedName>
        <fullName evidence="4">Reverse transcriptase/retrotransposon-derived protein RNase H-like domain-containing protein</fullName>
    </recommendedName>
</protein>
<organism evidence="2 3">
    <name type="scientific">Tanacetum coccineum</name>
    <dbReference type="NCBI Taxonomy" id="301880"/>
    <lineage>
        <taxon>Eukaryota</taxon>
        <taxon>Viridiplantae</taxon>
        <taxon>Streptophyta</taxon>
        <taxon>Embryophyta</taxon>
        <taxon>Tracheophyta</taxon>
        <taxon>Spermatophyta</taxon>
        <taxon>Magnoliopsida</taxon>
        <taxon>eudicotyledons</taxon>
        <taxon>Gunneridae</taxon>
        <taxon>Pentapetalae</taxon>
        <taxon>asterids</taxon>
        <taxon>campanulids</taxon>
        <taxon>Asterales</taxon>
        <taxon>Asteraceae</taxon>
        <taxon>Asteroideae</taxon>
        <taxon>Anthemideae</taxon>
        <taxon>Anthemidinae</taxon>
        <taxon>Tanacetum</taxon>
    </lineage>
</organism>
<gene>
    <name evidence="2" type="ORF">Tco_1123829</name>
</gene>
<evidence type="ECO:0000313" key="3">
    <source>
        <dbReference type="Proteomes" id="UP001151760"/>
    </source>
</evidence>
<reference evidence="2" key="2">
    <citation type="submission" date="2022-01" db="EMBL/GenBank/DDBJ databases">
        <authorList>
            <person name="Yamashiro T."/>
            <person name="Shiraishi A."/>
            <person name="Satake H."/>
            <person name="Nakayama K."/>
        </authorList>
    </citation>
    <scope>NUCLEOTIDE SEQUENCE</scope>
</reference>
<sequence length="229" mass="26205">MWSRVRFFLMITTLISLCFGAEKRFFIFCVTPFIDIAPTALNTSSEIELADGKVVSTNTILQICPYSSAEWPRFLEVQARQLKGSLAHLRESRLIQNKRDAPPCVRGFPLRRFSSRLVVNRDGIHVDPSKIESVKNWKTPESPTEIRSFLGLAGYYRRFIENFSKIAKPLTLLTQKNKAYVGRSSQQDKLPNSEGETMHAKMLRVLALPRWTRYFVVYCDSSKQGFGAC</sequence>
<evidence type="ECO:0008006" key="4">
    <source>
        <dbReference type="Google" id="ProtNLM"/>
    </source>
</evidence>
<evidence type="ECO:0000313" key="2">
    <source>
        <dbReference type="EMBL" id="GJU07399.1"/>
    </source>
</evidence>
<dbReference type="PANTHER" id="PTHR34072">
    <property type="entry name" value="ENZYMATIC POLYPROTEIN-RELATED"/>
    <property type="match status" value="1"/>
</dbReference>
<feature type="signal peptide" evidence="1">
    <location>
        <begin position="1"/>
        <end position="20"/>
    </location>
</feature>
<keyword evidence="3" id="KW-1185">Reference proteome</keyword>
<proteinExistence type="predicted"/>
<feature type="chain" id="PRO_5046141772" description="Reverse transcriptase/retrotransposon-derived protein RNase H-like domain-containing protein" evidence="1">
    <location>
        <begin position="21"/>
        <end position="229"/>
    </location>
</feature>
<dbReference type="InterPro" id="IPR043128">
    <property type="entry name" value="Rev_trsase/Diguanyl_cyclase"/>
</dbReference>
<keyword evidence="1" id="KW-0732">Signal</keyword>
<dbReference type="InterPro" id="IPR043502">
    <property type="entry name" value="DNA/RNA_pol_sf"/>
</dbReference>
<evidence type="ECO:0000256" key="1">
    <source>
        <dbReference type="SAM" id="SignalP"/>
    </source>
</evidence>
<accession>A0ABQ5J4R6</accession>
<dbReference type="Proteomes" id="UP001151760">
    <property type="component" value="Unassembled WGS sequence"/>
</dbReference>
<dbReference type="SUPFAM" id="SSF56672">
    <property type="entry name" value="DNA/RNA polymerases"/>
    <property type="match status" value="1"/>
</dbReference>
<dbReference type="PANTHER" id="PTHR34072:SF52">
    <property type="entry name" value="RIBONUCLEASE H"/>
    <property type="match status" value="1"/>
</dbReference>
<comment type="caution">
    <text evidence="2">The sequence shown here is derived from an EMBL/GenBank/DDBJ whole genome shotgun (WGS) entry which is preliminary data.</text>
</comment>